<organism evidence="9 10">
    <name type="scientific">Microcystis aeruginosa Ma_QC_Ca_00000000_S207</name>
    <dbReference type="NCBI Taxonomy" id="2486251"/>
    <lineage>
        <taxon>Bacteria</taxon>
        <taxon>Bacillati</taxon>
        <taxon>Cyanobacteriota</taxon>
        <taxon>Cyanophyceae</taxon>
        <taxon>Oscillatoriophycideae</taxon>
        <taxon>Chroococcales</taxon>
        <taxon>Microcystaceae</taxon>
        <taxon>Microcystis</taxon>
    </lineage>
</organism>
<evidence type="ECO:0000256" key="5">
    <source>
        <dbReference type="ARBA" id="ARBA00022692"/>
    </source>
</evidence>
<name>A0A552FUR6_MICAE</name>
<dbReference type="PANTHER" id="PTHR33908">
    <property type="entry name" value="MANNOSYLTRANSFERASE YKCB-RELATED"/>
    <property type="match status" value="1"/>
</dbReference>
<proteinExistence type="predicted"/>
<accession>A0A552FUR6</accession>
<feature type="transmembrane region" description="Helical" evidence="8">
    <location>
        <begin position="168"/>
        <end position="187"/>
    </location>
</feature>
<feature type="transmembrane region" description="Helical" evidence="8">
    <location>
        <begin position="317"/>
        <end position="338"/>
    </location>
</feature>
<sequence length="552" mass="63312">MKLLGHRFFIPRDYLKIIATIFAIATIGLAVVGNYGITWDEPIEVDMVVQNWDYIRRNKPIHEMSRHYGFYFNYISQLIYETEQNISPDTPNLPPNPTPKDEWLANIWQVTRVKHVVTFLFSLIAYLSVVGIVAILAGIESAWLGALILALFPTFWGHSFFNPKDIPFAAMFTLGTFSGSLLLDKYFKTENQTIKLGFNSLTLYSCLYGIIAGLITGIRIGGFFILFYFIFAHLVARWNLKTILKTIGRFLPLYAIIILFWAITTYIVYPAAWRNPITWFIEAITLMSKYNIWDNTVLFDGENIPGRSLPWYYLPQLFSLTTPVLWQIAAVGFIVVILTKMTKLTPNQRACALITLLQAFLLPTVAILRQSTLYDGIRHFLFVIPALAAIASTAIIWTYHKIKQKSIKIFLTTLFILNCSVIVYDMISLHPYEYTYYNRAYGGLKAAHGQQETDYWGLSLKEGMEWLNQNAAANSTVVVAGPMFGAEMLEDHQKNLTMIYRDDFAWGKAPDPDYYLAISRYDYFQAFPHCPIVHAVQRHETPLTIIKHCRQP</sequence>
<feature type="transmembrane region" description="Helical" evidence="8">
    <location>
        <begin position="380"/>
        <end position="397"/>
    </location>
</feature>
<reference evidence="9 10" key="1">
    <citation type="submission" date="2019-01" db="EMBL/GenBank/DDBJ databases">
        <title>Coherence of Microcystis species and biogeography revealed through population genomics.</title>
        <authorList>
            <person name="Perez-Carrascal O.M."/>
            <person name="Terrat Y."/>
            <person name="Giani A."/>
            <person name="Fortin N."/>
            <person name="Tromas N."/>
            <person name="Shapiro B.J."/>
        </authorList>
    </citation>
    <scope>NUCLEOTIDE SEQUENCE [LARGE SCALE GENOMIC DNA]</scope>
    <source>
        <strain evidence="9">Ma_QC_Ca_00000000_S207</strain>
    </source>
</reference>
<evidence type="ECO:0000256" key="6">
    <source>
        <dbReference type="ARBA" id="ARBA00022989"/>
    </source>
</evidence>
<keyword evidence="3" id="KW-0328">Glycosyltransferase</keyword>
<dbReference type="GO" id="GO:0016763">
    <property type="term" value="F:pentosyltransferase activity"/>
    <property type="evidence" value="ECO:0007669"/>
    <property type="project" value="TreeGrafter"/>
</dbReference>
<evidence type="ECO:0000256" key="7">
    <source>
        <dbReference type="ARBA" id="ARBA00023136"/>
    </source>
</evidence>
<dbReference type="PANTHER" id="PTHR33908:SF11">
    <property type="entry name" value="MEMBRANE PROTEIN"/>
    <property type="match status" value="1"/>
</dbReference>
<comment type="caution">
    <text evidence="9">The sequence shown here is derived from an EMBL/GenBank/DDBJ whole genome shotgun (WGS) entry which is preliminary data.</text>
</comment>
<evidence type="ECO:0000256" key="2">
    <source>
        <dbReference type="ARBA" id="ARBA00022475"/>
    </source>
</evidence>
<gene>
    <name evidence="9" type="ORF">EWV91_06020</name>
</gene>
<dbReference type="GO" id="GO:0005886">
    <property type="term" value="C:plasma membrane"/>
    <property type="evidence" value="ECO:0007669"/>
    <property type="project" value="UniProtKB-SubCell"/>
</dbReference>
<feature type="transmembrane region" description="Helical" evidence="8">
    <location>
        <begin position="116"/>
        <end position="136"/>
    </location>
</feature>
<evidence type="ECO:0008006" key="11">
    <source>
        <dbReference type="Google" id="ProtNLM"/>
    </source>
</evidence>
<evidence type="ECO:0000256" key="1">
    <source>
        <dbReference type="ARBA" id="ARBA00004651"/>
    </source>
</evidence>
<evidence type="ECO:0000256" key="8">
    <source>
        <dbReference type="SAM" id="Phobius"/>
    </source>
</evidence>
<evidence type="ECO:0000256" key="4">
    <source>
        <dbReference type="ARBA" id="ARBA00022679"/>
    </source>
</evidence>
<keyword evidence="4" id="KW-0808">Transferase</keyword>
<dbReference type="InterPro" id="IPR050297">
    <property type="entry name" value="LipidA_mod_glycosyltrf_83"/>
</dbReference>
<feature type="transmembrane region" description="Helical" evidence="8">
    <location>
        <begin position="207"/>
        <end position="231"/>
    </location>
</feature>
<keyword evidence="5 8" id="KW-0812">Transmembrane</keyword>
<comment type="subcellular location">
    <subcellularLocation>
        <location evidence="1">Cell membrane</location>
        <topology evidence="1">Multi-pass membrane protein</topology>
    </subcellularLocation>
</comment>
<keyword evidence="6 8" id="KW-1133">Transmembrane helix</keyword>
<keyword evidence="7 8" id="KW-0472">Membrane</keyword>
<feature type="transmembrane region" description="Helical" evidence="8">
    <location>
        <begin position="409"/>
        <end position="427"/>
    </location>
</feature>
<keyword evidence="2" id="KW-1003">Cell membrane</keyword>
<dbReference type="AlphaFoldDB" id="A0A552FUR6"/>
<evidence type="ECO:0000313" key="10">
    <source>
        <dbReference type="Proteomes" id="UP000320293"/>
    </source>
</evidence>
<feature type="transmembrane region" description="Helical" evidence="8">
    <location>
        <begin position="251"/>
        <end position="269"/>
    </location>
</feature>
<dbReference type="Proteomes" id="UP000320293">
    <property type="component" value="Unassembled WGS sequence"/>
</dbReference>
<feature type="transmembrane region" description="Helical" evidence="8">
    <location>
        <begin position="350"/>
        <end position="368"/>
    </location>
</feature>
<evidence type="ECO:0000256" key="3">
    <source>
        <dbReference type="ARBA" id="ARBA00022676"/>
    </source>
</evidence>
<dbReference type="EMBL" id="SFBF01000107">
    <property type="protein sequence ID" value="TRU50446.1"/>
    <property type="molecule type" value="Genomic_DNA"/>
</dbReference>
<evidence type="ECO:0000313" key="9">
    <source>
        <dbReference type="EMBL" id="TRU50446.1"/>
    </source>
</evidence>
<dbReference type="GO" id="GO:0009103">
    <property type="term" value="P:lipopolysaccharide biosynthetic process"/>
    <property type="evidence" value="ECO:0007669"/>
    <property type="project" value="UniProtKB-ARBA"/>
</dbReference>
<feature type="transmembrane region" description="Helical" evidence="8">
    <location>
        <begin position="14"/>
        <end position="37"/>
    </location>
</feature>
<protein>
    <recommendedName>
        <fullName evidence="11">Glycosyltransferase RgtA/B/C/D-like domain-containing protein</fullName>
    </recommendedName>
</protein>